<protein>
    <submittedName>
        <fullName evidence="2">Uncharacterized protein</fullName>
    </submittedName>
</protein>
<dbReference type="EMBL" id="JANPWB010000016">
    <property type="protein sequence ID" value="KAJ1081649.1"/>
    <property type="molecule type" value="Genomic_DNA"/>
</dbReference>
<keyword evidence="3" id="KW-1185">Reference proteome</keyword>
<comment type="caution">
    <text evidence="2">The sequence shown here is derived from an EMBL/GenBank/DDBJ whole genome shotgun (WGS) entry which is preliminary data.</text>
</comment>
<evidence type="ECO:0000256" key="1">
    <source>
        <dbReference type="SAM" id="MobiDB-lite"/>
    </source>
</evidence>
<accession>A0AAV7KUE9</accession>
<dbReference type="AlphaFoldDB" id="A0AAV7KUE9"/>
<reference evidence="2" key="1">
    <citation type="journal article" date="2022" name="bioRxiv">
        <title>Sequencing and chromosome-scale assembly of the giantPleurodeles waltlgenome.</title>
        <authorList>
            <person name="Brown T."/>
            <person name="Elewa A."/>
            <person name="Iarovenko S."/>
            <person name="Subramanian E."/>
            <person name="Araus A.J."/>
            <person name="Petzold A."/>
            <person name="Susuki M."/>
            <person name="Suzuki K.-i.T."/>
            <person name="Hayashi T."/>
            <person name="Toyoda A."/>
            <person name="Oliveira C."/>
            <person name="Osipova E."/>
            <person name="Leigh N.D."/>
            <person name="Simon A."/>
            <person name="Yun M.H."/>
        </authorList>
    </citation>
    <scope>NUCLEOTIDE SEQUENCE</scope>
    <source>
        <strain evidence="2">20211129_DDA</strain>
        <tissue evidence="2">Liver</tissue>
    </source>
</reference>
<evidence type="ECO:0000313" key="3">
    <source>
        <dbReference type="Proteomes" id="UP001066276"/>
    </source>
</evidence>
<dbReference type="Proteomes" id="UP001066276">
    <property type="component" value="Chromosome 12"/>
</dbReference>
<feature type="compositionally biased region" description="Polar residues" evidence="1">
    <location>
        <begin position="155"/>
        <end position="168"/>
    </location>
</feature>
<organism evidence="2 3">
    <name type="scientific">Pleurodeles waltl</name>
    <name type="common">Iberian ribbed newt</name>
    <dbReference type="NCBI Taxonomy" id="8319"/>
    <lineage>
        <taxon>Eukaryota</taxon>
        <taxon>Metazoa</taxon>
        <taxon>Chordata</taxon>
        <taxon>Craniata</taxon>
        <taxon>Vertebrata</taxon>
        <taxon>Euteleostomi</taxon>
        <taxon>Amphibia</taxon>
        <taxon>Batrachia</taxon>
        <taxon>Caudata</taxon>
        <taxon>Salamandroidea</taxon>
        <taxon>Salamandridae</taxon>
        <taxon>Pleurodelinae</taxon>
        <taxon>Pleurodeles</taxon>
    </lineage>
</organism>
<name>A0AAV7KUE9_PLEWA</name>
<sequence length="260" mass="28108">MTSILRSDLKVVFCDADGFPAGKEVPCLPLSPEIQVIPNILCSNQYGPLAEKGRFHDCVTHLQSGIRTDDITVAKLPPNMGRLPPLCGDSDLAPILQKLDEVKSLVQLLMNQLTQDLAQKCVCNCLRGGVWPALGGLPIDTNVPEVRPRVGNHPRGSSITSLPENSPVSPDEGSSIAPVTVRRRCNAVIKDKNIVRSETFAQAQSIDYIKSSWGVVGTQVPAGVAIHTHSTLPDDAVHQVDTRRSILKDLGRGRIYDRGA</sequence>
<gene>
    <name evidence="2" type="ORF">NDU88_001827</name>
</gene>
<proteinExistence type="predicted"/>
<evidence type="ECO:0000313" key="2">
    <source>
        <dbReference type="EMBL" id="KAJ1081649.1"/>
    </source>
</evidence>
<feature type="region of interest" description="Disordered" evidence="1">
    <location>
        <begin position="150"/>
        <end position="175"/>
    </location>
</feature>